<evidence type="ECO:0000313" key="3">
    <source>
        <dbReference type="EMBL" id="PMS15794.1"/>
    </source>
</evidence>
<keyword evidence="4" id="KW-1185">Reference proteome</keyword>
<protein>
    <submittedName>
        <fullName evidence="3">Uncharacterized protein</fullName>
    </submittedName>
</protein>
<accession>A0A2N7VFA3</accession>
<evidence type="ECO:0000313" key="4">
    <source>
        <dbReference type="Proteomes" id="UP000235347"/>
    </source>
</evidence>
<feature type="region of interest" description="Disordered" evidence="1">
    <location>
        <begin position="317"/>
        <end position="345"/>
    </location>
</feature>
<dbReference type="Proteomes" id="UP000235347">
    <property type="component" value="Unassembled WGS sequence"/>
</dbReference>
<proteinExistence type="predicted"/>
<dbReference type="AlphaFoldDB" id="A0A2N7VFA3"/>
<dbReference type="EMBL" id="PNYB01000042">
    <property type="protein sequence ID" value="PMS15794.1"/>
    <property type="molecule type" value="Genomic_DNA"/>
</dbReference>
<reference evidence="3 4" key="1">
    <citation type="submission" date="2018-01" db="EMBL/GenBank/DDBJ databases">
        <title>Whole genome analyses suggest that Burkholderia sensu lato contains two further novel genera in the rhizoxinica-symbiotica group Mycetohabitans gen. nov., and Trinickia gen. nov.: implications for the evolution of diazotrophy and nodulation in the Burkholderiaceae.</title>
        <authorList>
            <person name="Estrada-de los Santos P."/>
            <person name="Palmer M."/>
            <person name="Chavez-Ramirez B."/>
            <person name="Beukes C."/>
            <person name="Steenkamp E.T."/>
            <person name="Hirsch A.M."/>
            <person name="Manyaka P."/>
            <person name="Maluk M."/>
            <person name="Lafos M."/>
            <person name="Crook M."/>
            <person name="Gross E."/>
            <person name="Simon M.F."/>
            <person name="Bueno dos Reis Junior F."/>
            <person name="Poole P.S."/>
            <person name="Venter S.N."/>
            <person name="James E.K."/>
        </authorList>
    </citation>
    <scope>NUCLEOTIDE SEQUENCE [LARGE SCALE GENOMIC DNA]</scope>
    <source>
        <strain evidence="3 4">GP25-8</strain>
    </source>
</reference>
<feature type="transmembrane region" description="Helical" evidence="2">
    <location>
        <begin position="194"/>
        <end position="213"/>
    </location>
</feature>
<keyword evidence="2" id="KW-0472">Membrane</keyword>
<keyword evidence="2" id="KW-0812">Transmembrane</keyword>
<keyword evidence="2" id="KW-1133">Transmembrane helix</keyword>
<feature type="compositionally biased region" description="Pro residues" evidence="1">
    <location>
        <begin position="334"/>
        <end position="345"/>
    </location>
</feature>
<gene>
    <name evidence="3" type="ORF">C0Z19_27000</name>
</gene>
<feature type="transmembrane region" description="Helical" evidence="2">
    <location>
        <begin position="113"/>
        <end position="133"/>
    </location>
</feature>
<evidence type="ECO:0000256" key="2">
    <source>
        <dbReference type="SAM" id="Phobius"/>
    </source>
</evidence>
<feature type="transmembrane region" description="Helical" evidence="2">
    <location>
        <begin position="154"/>
        <end position="174"/>
    </location>
</feature>
<comment type="caution">
    <text evidence="3">The sequence shown here is derived from an EMBL/GenBank/DDBJ whole genome shotgun (WGS) entry which is preliminary data.</text>
</comment>
<organism evidence="3 4">
    <name type="scientific">Trinickia soli</name>
    <dbReference type="NCBI Taxonomy" id="380675"/>
    <lineage>
        <taxon>Bacteria</taxon>
        <taxon>Pseudomonadati</taxon>
        <taxon>Pseudomonadota</taxon>
        <taxon>Betaproteobacteria</taxon>
        <taxon>Burkholderiales</taxon>
        <taxon>Burkholderiaceae</taxon>
        <taxon>Trinickia</taxon>
    </lineage>
</organism>
<name>A0A2N7VFA3_9BURK</name>
<sequence length="345" mass="36628">MAAADTARPRSYEDAGSLDAQLLSECEAMARFALRHAMPVAPEMIAELARLSARARNETSNDFADEPDARRTLAVMHGKLSIAIAPATPQAVMLLDAHYHNPHPLAWLGPVPLIRLLSVAAIVFLVAVIAAGLSPDVSAKNIEQGFLDASGASLLWNTLFLIFCAGLGASFAALFQAHRYIADATYDPRYDASYGARLILGVIAGLILVEMLPRDLFANGGMRSFGKPALAMLGGFSATAVHRLLQRLVDTLDALVKGDPASGIQAARDAERAQTAQTRTQMQSELAASLVELQQSLDETGSTEDVRRRLAALTRTMLGSESLRAAPDASPRPGIAPPPADAPSQ</sequence>
<evidence type="ECO:0000256" key="1">
    <source>
        <dbReference type="SAM" id="MobiDB-lite"/>
    </source>
</evidence>